<proteinExistence type="predicted"/>
<sequence length="209" mass="22322">MKNIIKFFLEKIGGRKSFSPVNSQEVVETKEAVGAKEAVTVTELPISLMEQLRIQIAQDASFLYVFEAGEASTLPAGMVCLSHAGTNGEKGYITLSNGNPGAVSAGATGGYSIRLPDSIEAAASGHHITLSIVARASGGDQSRFAVAYSTNEVGNSGWRWFDVRAEWSIYTMEFDVPVMKEGRGDFVGILPDSEGKPGTEFCYLAITIS</sequence>
<dbReference type="AlphaFoldDB" id="A0A1I4SHM7"/>
<dbReference type="EMBL" id="FOUF01000024">
    <property type="protein sequence ID" value="SFM63932.1"/>
    <property type="molecule type" value="Genomic_DNA"/>
</dbReference>
<dbReference type="Proteomes" id="UP000199561">
    <property type="component" value="Unassembled WGS sequence"/>
</dbReference>
<keyword evidence="2" id="KW-1185">Reference proteome</keyword>
<organism evidence="1 2">
    <name type="scientific">Nitrosomonas nitrosa</name>
    <dbReference type="NCBI Taxonomy" id="52442"/>
    <lineage>
        <taxon>Bacteria</taxon>
        <taxon>Pseudomonadati</taxon>
        <taxon>Pseudomonadota</taxon>
        <taxon>Betaproteobacteria</taxon>
        <taxon>Nitrosomonadales</taxon>
        <taxon>Nitrosomonadaceae</taxon>
        <taxon>Nitrosomonas</taxon>
    </lineage>
</organism>
<protein>
    <submittedName>
        <fullName evidence="1">Uncharacterized protein</fullName>
    </submittedName>
</protein>
<gene>
    <name evidence="1" type="ORF">SAMN05421880_12444</name>
</gene>
<evidence type="ECO:0000313" key="2">
    <source>
        <dbReference type="Proteomes" id="UP000199561"/>
    </source>
</evidence>
<reference evidence="1 2" key="1">
    <citation type="submission" date="2016-10" db="EMBL/GenBank/DDBJ databases">
        <authorList>
            <person name="de Groot N.N."/>
        </authorList>
    </citation>
    <scope>NUCLEOTIDE SEQUENCE [LARGE SCALE GENOMIC DNA]</scope>
    <source>
        <strain evidence="1 2">Nm146</strain>
    </source>
</reference>
<evidence type="ECO:0000313" key="1">
    <source>
        <dbReference type="EMBL" id="SFM63932.1"/>
    </source>
</evidence>
<dbReference type="RefSeq" id="WP_090670824.1">
    <property type="nucleotide sequence ID" value="NZ_FOUF01000024.1"/>
</dbReference>
<dbReference type="STRING" id="52442.SAMN05421880_12444"/>
<accession>A0A1I4SHM7</accession>
<name>A0A1I4SHM7_9PROT</name>